<reference evidence="2 3" key="1">
    <citation type="journal article" date="2006" name="Genome Res.">
        <title>Skewed genomic variability in strains of the toxigenic bacterial pathogen, Clostridium perfringens.</title>
        <authorList>
            <person name="Myers G.S."/>
            <person name="Rasko D.A."/>
            <person name="Cheung J.K."/>
            <person name="Ravel J."/>
            <person name="Seshadri R."/>
            <person name="Deboy R.T."/>
            <person name="Ren Q."/>
            <person name="Varga J."/>
            <person name="Awad M.M."/>
            <person name="Brinkac L.M."/>
            <person name="Daugherty S.C."/>
            <person name="Haft D.H."/>
            <person name="Dodson R.J."/>
            <person name="Madupu R."/>
            <person name="Nelson W.C."/>
            <person name="Rosovitz M.J."/>
            <person name="Sullivan S.A."/>
            <person name="Khouri H."/>
            <person name="Dimitrov G.I."/>
            <person name="Watkins K.L."/>
            <person name="Mulligan S."/>
            <person name="Benton J."/>
            <person name="Radune D."/>
            <person name="Fisher D.J."/>
            <person name="Atkins H.S."/>
            <person name="Hiscox T."/>
            <person name="Jost B.H."/>
            <person name="Billington S.J."/>
            <person name="Songer J.G."/>
            <person name="McClane B.A."/>
            <person name="Titball R.W."/>
            <person name="Rood J.I."/>
            <person name="Melville S.B."/>
            <person name="Paulsen I.T."/>
        </authorList>
    </citation>
    <scope>NUCLEOTIDE SEQUENCE [LARGE SCALE GENOMIC DNA]</scope>
    <source>
        <strain evidence="3">SM101 / Type A</strain>
    </source>
</reference>
<organism evidence="2 3">
    <name type="scientific">Clostridium perfringens (strain SM101 / Type A)</name>
    <dbReference type="NCBI Taxonomy" id="289380"/>
    <lineage>
        <taxon>Bacteria</taxon>
        <taxon>Bacillati</taxon>
        <taxon>Bacillota</taxon>
        <taxon>Clostridia</taxon>
        <taxon>Eubacteriales</taxon>
        <taxon>Clostridiaceae</taxon>
        <taxon>Clostridium</taxon>
    </lineage>
</organism>
<evidence type="ECO:0000256" key="1">
    <source>
        <dbReference type="SAM" id="Phobius"/>
    </source>
</evidence>
<accession>Q0SWA6</accession>
<keyword evidence="1" id="KW-0472">Membrane</keyword>
<protein>
    <submittedName>
        <fullName evidence="2">Uncharacterized protein</fullName>
    </submittedName>
</protein>
<name>Q0SWA6_CLOPS</name>
<sequence>MSTKKLKKLKYIIFLMDVIMLSSNLKIKNEVKQMKISSIVMLAASFLLIVVGIVLFANRKRFEGENQAGKYNAKYIQSNAIGNIFIGFLGTILGVLDNFVNGNSIKIAFAVIIIGGSIIQKLIGNKISK</sequence>
<dbReference type="Proteomes" id="UP000001824">
    <property type="component" value="Chromosome"/>
</dbReference>
<dbReference type="BioCyc" id="CPER289380:GI76-284-MONOMER"/>
<evidence type="ECO:0000313" key="3">
    <source>
        <dbReference type="Proteomes" id="UP000001824"/>
    </source>
</evidence>
<feature type="transmembrane region" description="Helical" evidence="1">
    <location>
        <begin position="39"/>
        <end position="58"/>
    </location>
</feature>
<keyword evidence="1" id="KW-1133">Transmembrane helix</keyword>
<dbReference type="KEGG" id="cpr:CPR_0264"/>
<gene>
    <name evidence="2" type="ordered locus">CPR_0264</name>
</gene>
<dbReference type="AlphaFoldDB" id="Q0SWA6"/>
<feature type="transmembrane region" description="Helical" evidence="1">
    <location>
        <begin position="105"/>
        <end position="123"/>
    </location>
</feature>
<proteinExistence type="predicted"/>
<evidence type="ECO:0000313" key="2">
    <source>
        <dbReference type="EMBL" id="ABG85561.1"/>
    </source>
</evidence>
<feature type="transmembrane region" description="Helical" evidence="1">
    <location>
        <begin position="79"/>
        <end position="99"/>
    </location>
</feature>
<keyword evidence="1" id="KW-0812">Transmembrane</keyword>
<dbReference type="EMBL" id="CP000312">
    <property type="protein sequence ID" value="ABG85561.1"/>
    <property type="molecule type" value="Genomic_DNA"/>
</dbReference>